<dbReference type="Pfam" id="PF09992">
    <property type="entry name" value="NAGPA"/>
    <property type="match status" value="1"/>
</dbReference>
<evidence type="ECO:0000259" key="1">
    <source>
        <dbReference type="Pfam" id="PF09992"/>
    </source>
</evidence>
<gene>
    <name evidence="2" type="ORF">FSC09_06395</name>
</gene>
<reference evidence="2 3" key="1">
    <citation type="submission" date="2019-09" db="EMBL/GenBank/DDBJ databases">
        <title>Non-baumannii Acinetobacter spp. carrying blaNDM-1 isolated in China.</title>
        <authorList>
            <person name="Cui C."/>
            <person name="Chen C."/>
            <person name="Sun J."/>
            <person name="Liu Y."/>
        </authorList>
    </citation>
    <scope>NUCLEOTIDE SEQUENCE [LARGE SCALE GENOMIC DNA]</scope>
    <source>
        <strain evidence="2 3">B18</strain>
    </source>
</reference>
<dbReference type="InterPro" id="IPR018711">
    <property type="entry name" value="NAGPA"/>
</dbReference>
<protein>
    <recommendedName>
        <fullName evidence="1">Phosphodiester glycosidase domain-containing protein</fullName>
    </recommendedName>
</protein>
<sequence>MAELYNDEQGTDAMKKLGQYFARVTAKPLLKLLILLGACSANWAQAQPQIYSWQLKHTLGDFDVTEIRSMAQLKLVLKNTAQQPYRYFTALQDDLQPCQQLEFAMNAGMFHADYAPVGLYIEEGKRVSQLNTQTQGWGNFLIQPNGVLAWDKQPLLMTTQQYQQANVQPKYATQSGPILVIDGKINPNFIPDSDSRKIRNGVGLKDATLYFVISQQPINFYDFARLFQQQLKTPNALYLDGSVSSVYIAALKRHRQYRAVGPMLAYIDDSACATEPEKSTGQ</sequence>
<feature type="domain" description="Phosphodiester glycosidase" evidence="1">
    <location>
        <begin position="101"/>
        <end position="249"/>
    </location>
</feature>
<dbReference type="EMBL" id="CP044455">
    <property type="protein sequence ID" value="QIC70061.1"/>
    <property type="molecule type" value="Genomic_DNA"/>
</dbReference>
<dbReference type="Proteomes" id="UP000503440">
    <property type="component" value="Chromosome"/>
</dbReference>
<accession>A0A6C0Y1J4</accession>
<evidence type="ECO:0000313" key="3">
    <source>
        <dbReference type="Proteomes" id="UP000503440"/>
    </source>
</evidence>
<dbReference type="AlphaFoldDB" id="A0A6C0Y1J4"/>
<proteinExistence type="predicted"/>
<dbReference type="RefSeq" id="WP_163145744.1">
    <property type="nucleotide sequence ID" value="NZ_CP044445.1"/>
</dbReference>
<name>A0A6C0Y1J4_9GAMM</name>
<evidence type="ECO:0000313" key="2">
    <source>
        <dbReference type="EMBL" id="QIC70061.1"/>
    </source>
</evidence>
<organism evidence="2 3">
    <name type="scientific">Acinetobacter indicus</name>
    <dbReference type="NCBI Taxonomy" id="756892"/>
    <lineage>
        <taxon>Bacteria</taxon>
        <taxon>Pseudomonadati</taxon>
        <taxon>Pseudomonadota</taxon>
        <taxon>Gammaproteobacteria</taxon>
        <taxon>Moraxellales</taxon>
        <taxon>Moraxellaceae</taxon>
        <taxon>Acinetobacter</taxon>
    </lineage>
</organism>